<proteinExistence type="predicted"/>
<comment type="caution">
    <text evidence="2">The sequence shown here is derived from an EMBL/GenBank/DDBJ whole genome shotgun (WGS) entry which is preliminary data.</text>
</comment>
<protein>
    <recommendedName>
        <fullName evidence="4">Integral membrane protein</fullName>
    </recommendedName>
</protein>
<keyword evidence="1" id="KW-1133">Transmembrane helix</keyword>
<organism evidence="2 3">
    <name type="scientific">Streptomyces niveiscabiei</name>
    <dbReference type="NCBI Taxonomy" id="164115"/>
    <lineage>
        <taxon>Bacteria</taxon>
        <taxon>Bacillati</taxon>
        <taxon>Actinomycetota</taxon>
        <taxon>Actinomycetes</taxon>
        <taxon>Kitasatosporales</taxon>
        <taxon>Streptomycetaceae</taxon>
        <taxon>Streptomyces</taxon>
    </lineage>
</organism>
<evidence type="ECO:0008006" key="4">
    <source>
        <dbReference type="Google" id="ProtNLM"/>
    </source>
</evidence>
<dbReference type="EMBL" id="JBJVNI010000012">
    <property type="protein sequence ID" value="MFM9611612.1"/>
    <property type="molecule type" value="Genomic_DNA"/>
</dbReference>
<sequence length="93" mass="9860">MTGTTSDTARGAGEGSWVLSLLALIPAATLGFFTDLSTPWRELSWISIALSVTLLVAGWTTVFRHGMRGASAWGICVFAHAVILLQVIATARN</sequence>
<gene>
    <name evidence="2" type="ORF">ACKI18_23220</name>
</gene>
<feature type="transmembrane region" description="Helical" evidence="1">
    <location>
        <begin position="45"/>
        <end position="64"/>
    </location>
</feature>
<keyword evidence="1" id="KW-0812">Transmembrane</keyword>
<evidence type="ECO:0000313" key="2">
    <source>
        <dbReference type="EMBL" id="MFM9611612.1"/>
    </source>
</evidence>
<reference evidence="2 3" key="1">
    <citation type="submission" date="2024-12" db="EMBL/GenBank/DDBJ databases">
        <title>Forecasting of Potato common scab and diversities of Pathogenic streptomyces spp. in china.</title>
        <authorList>
            <person name="Handique U."/>
            <person name="Wu J."/>
        </authorList>
    </citation>
    <scope>NUCLEOTIDE SEQUENCE [LARGE SCALE GENOMIC DNA]</scope>
    <source>
        <strain evidence="2 3">ZRIMU1530</strain>
    </source>
</reference>
<accession>A0ABW9HXS8</accession>
<evidence type="ECO:0000313" key="3">
    <source>
        <dbReference type="Proteomes" id="UP001631957"/>
    </source>
</evidence>
<dbReference type="Proteomes" id="UP001631957">
    <property type="component" value="Unassembled WGS sequence"/>
</dbReference>
<evidence type="ECO:0000256" key="1">
    <source>
        <dbReference type="SAM" id="Phobius"/>
    </source>
</evidence>
<keyword evidence="1" id="KW-0472">Membrane</keyword>
<feature type="transmembrane region" description="Helical" evidence="1">
    <location>
        <begin position="70"/>
        <end position="91"/>
    </location>
</feature>
<keyword evidence="3" id="KW-1185">Reference proteome</keyword>
<name>A0ABW9HXS8_9ACTN</name>
<dbReference type="RefSeq" id="WP_055723909.1">
    <property type="nucleotide sequence ID" value="NZ_JBJVNI010000012.1"/>
</dbReference>
<feature type="transmembrane region" description="Helical" evidence="1">
    <location>
        <begin position="15"/>
        <end position="33"/>
    </location>
</feature>